<feature type="transmembrane region" description="Helical" evidence="6">
    <location>
        <begin position="60"/>
        <end position="83"/>
    </location>
</feature>
<dbReference type="PROSITE" id="PS51257">
    <property type="entry name" value="PROKAR_LIPOPROTEIN"/>
    <property type="match status" value="1"/>
</dbReference>
<evidence type="ECO:0000256" key="3">
    <source>
        <dbReference type="ARBA" id="ARBA00022989"/>
    </source>
</evidence>
<dbReference type="GO" id="GO:0007606">
    <property type="term" value="P:sensory perception of chemical stimulus"/>
    <property type="evidence" value="ECO:0007669"/>
    <property type="project" value="InterPro"/>
</dbReference>
<dbReference type="PANTHER" id="PTHR31582:SF1">
    <property type="entry name" value="SERPENTINE RECEPTOR CLASS ALPHA-28-RELATED"/>
    <property type="match status" value="1"/>
</dbReference>
<feature type="transmembrane region" description="Helical" evidence="6">
    <location>
        <begin position="151"/>
        <end position="178"/>
    </location>
</feature>
<evidence type="ECO:0000313" key="8">
    <source>
        <dbReference type="Proteomes" id="UP000835052"/>
    </source>
</evidence>
<dbReference type="PANTHER" id="PTHR31582">
    <property type="entry name" value="SERPENTINE RECEPTOR, CLASS A (ALPHA)-RELATED-RELATED"/>
    <property type="match status" value="1"/>
</dbReference>
<comment type="subcellular location">
    <subcellularLocation>
        <location evidence="1">Membrane</location>
        <topology evidence="1">Multi-pass membrane protein</topology>
    </subcellularLocation>
</comment>
<evidence type="ECO:0000313" key="7">
    <source>
        <dbReference type="EMBL" id="CAD6198736.1"/>
    </source>
</evidence>
<accession>A0A8S1HQ24</accession>
<feature type="transmembrane region" description="Helical" evidence="6">
    <location>
        <begin position="109"/>
        <end position="130"/>
    </location>
</feature>
<dbReference type="Pfam" id="PF02117">
    <property type="entry name" value="7TM_GPCR_Sra"/>
    <property type="match status" value="1"/>
</dbReference>
<dbReference type="Proteomes" id="UP000835052">
    <property type="component" value="Unassembled WGS sequence"/>
</dbReference>
<dbReference type="AlphaFoldDB" id="A0A8S1HQ24"/>
<evidence type="ECO:0000256" key="2">
    <source>
        <dbReference type="ARBA" id="ARBA00022692"/>
    </source>
</evidence>
<comment type="caution">
    <text evidence="7">The sequence shown here is derived from an EMBL/GenBank/DDBJ whole genome shotgun (WGS) entry which is preliminary data.</text>
</comment>
<keyword evidence="4 6" id="KW-0472">Membrane</keyword>
<sequence length="268" mass="30921">MFRTFRTSNSPCDILYTTEECFGTTFILTFSCCAMLAVQIALSIDRVISLLAPKFFETHIVVPCFILTLLTVVISISIPITLFDENAAPETVPNCFYNPLYMKEPLHKILAYCTMAIILCILINISVIVMNMQLERRIRYDITIRYRQREALLTSQFVCWISIVLFVAYCINTLGGLLARIYRNQISAMAYNYIFLILYTFPFAAALTPAFILLASWHIKRQRKRVIRDLTEARDTMGSRMHELSDMWTKSYEEKKSSGSRARVHPKS</sequence>
<evidence type="ECO:0000256" key="1">
    <source>
        <dbReference type="ARBA" id="ARBA00004141"/>
    </source>
</evidence>
<reference evidence="7" key="1">
    <citation type="submission" date="2020-10" db="EMBL/GenBank/DDBJ databases">
        <authorList>
            <person name="Kikuchi T."/>
        </authorList>
    </citation>
    <scope>NUCLEOTIDE SEQUENCE</scope>
    <source>
        <strain evidence="7">NKZ352</strain>
    </source>
</reference>
<proteinExistence type="inferred from homology"/>
<feature type="transmembrane region" description="Helical" evidence="6">
    <location>
        <begin position="190"/>
        <end position="215"/>
    </location>
</feature>
<keyword evidence="8" id="KW-1185">Reference proteome</keyword>
<gene>
    <name evidence="7" type="ORF">CAUJ_LOCUS14642</name>
</gene>
<feature type="transmembrane region" description="Helical" evidence="6">
    <location>
        <begin position="26"/>
        <end position="48"/>
    </location>
</feature>
<dbReference type="GO" id="GO:0004930">
    <property type="term" value="F:G protein-coupled receptor activity"/>
    <property type="evidence" value="ECO:0007669"/>
    <property type="project" value="InterPro"/>
</dbReference>
<dbReference type="GO" id="GO:0016020">
    <property type="term" value="C:membrane"/>
    <property type="evidence" value="ECO:0007669"/>
    <property type="project" value="UniProtKB-SubCell"/>
</dbReference>
<organism evidence="7 8">
    <name type="scientific">Caenorhabditis auriculariae</name>
    <dbReference type="NCBI Taxonomy" id="2777116"/>
    <lineage>
        <taxon>Eukaryota</taxon>
        <taxon>Metazoa</taxon>
        <taxon>Ecdysozoa</taxon>
        <taxon>Nematoda</taxon>
        <taxon>Chromadorea</taxon>
        <taxon>Rhabditida</taxon>
        <taxon>Rhabditina</taxon>
        <taxon>Rhabditomorpha</taxon>
        <taxon>Rhabditoidea</taxon>
        <taxon>Rhabditidae</taxon>
        <taxon>Peloderinae</taxon>
        <taxon>Caenorhabditis</taxon>
    </lineage>
</organism>
<protein>
    <submittedName>
        <fullName evidence="7">Uncharacterized protein</fullName>
    </submittedName>
</protein>
<dbReference type="InterPro" id="IPR000344">
    <property type="entry name" value="7TM_GPCR_serpentine_rcpt_Sra"/>
</dbReference>
<evidence type="ECO:0000256" key="4">
    <source>
        <dbReference type="ARBA" id="ARBA00023136"/>
    </source>
</evidence>
<name>A0A8S1HQ24_9PELO</name>
<keyword evidence="2 6" id="KW-0812">Transmembrane</keyword>
<evidence type="ECO:0000256" key="6">
    <source>
        <dbReference type="SAM" id="Phobius"/>
    </source>
</evidence>
<keyword evidence="3 6" id="KW-1133">Transmembrane helix</keyword>
<evidence type="ECO:0000256" key="5">
    <source>
        <dbReference type="ARBA" id="ARBA00037994"/>
    </source>
</evidence>
<dbReference type="EMBL" id="CAJGYM010000136">
    <property type="protein sequence ID" value="CAD6198736.1"/>
    <property type="molecule type" value="Genomic_DNA"/>
</dbReference>
<comment type="similarity">
    <text evidence="5">Belongs to the nematode receptor-like protein sra family.</text>
</comment>
<dbReference type="PRINTS" id="PR00697">
    <property type="entry name" value="TMPROTEINSRA"/>
</dbReference>